<feature type="region of interest" description="Disordered" evidence="1">
    <location>
        <begin position="48"/>
        <end position="71"/>
    </location>
</feature>
<gene>
    <name evidence="2" type="ORF">FIBSPDRAFT_853531</name>
    <name evidence="3" type="ORF">FIBSPDRAFT_853532</name>
</gene>
<organism evidence="3 4">
    <name type="scientific">Athelia psychrophila</name>
    <dbReference type="NCBI Taxonomy" id="1759441"/>
    <lineage>
        <taxon>Eukaryota</taxon>
        <taxon>Fungi</taxon>
        <taxon>Dikarya</taxon>
        <taxon>Basidiomycota</taxon>
        <taxon>Agaricomycotina</taxon>
        <taxon>Agaricomycetes</taxon>
        <taxon>Agaricomycetidae</taxon>
        <taxon>Atheliales</taxon>
        <taxon>Atheliaceae</taxon>
        <taxon>Athelia</taxon>
    </lineage>
</organism>
<evidence type="ECO:0000256" key="1">
    <source>
        <dbReference type="SAM" id="MobiDB-lite"/>
    </source>
</evidence>
<evidence type="ECO:0000313" key="4">
    <source>
        <dbReference type="Proteomes" id="UP000076532"/>
    </source>
</evidence>
<dbReference type="EMBL" id="KV417509">
    <property type="protein sequence ID" value="KZP27296.1"/>
    <property type="molecule type" value="Genomic_DNA"/>
</dbReference>
<dbReference type="Proteomes" id="UP000076532">
    <property type="component" value="Unassembled WGS sequence"/>
</dbReference>
<name>A0A166QLM1_9AGAM</name>
<evidence type="ECO:0000313" key="3">
    <source>
        <dbReference type="EMBL" id="KZP27296.1"/>
    </source>
</evidence>
<protein>
    <submittedName>
        <fullName evidence="3">Uncharacterized protein</fullName>
    </submittedName>
</protein>
<sequence length="71" mass="7234">MSADTPQIAKVLLPRVPFEVNVPISGVYTSNRLLESGNGVVGVRASAEGGAGVGKRPSTAGGYQSLGHKAR</sequence>
<dbReference type="EMBL" id="KV417509">
    <property type="protein sequence ID" value="KZP27294.1"/>
    <property type="molecule type" value="Genomic_DNA"/>
</dbReference>
<keyword evidence="4" id="KW-1185">Reference proteome</keyword>
<accession>A0A166QLM1</accession>
<proteinExistence type="predicted"/>
<reference evidence="3 4" key="1">
    <citation type="journal article" date="2016" name="Mol. Biol. Evol.">
        <title>Comparative Genomics of Early-Diverging Mushroom-Forming Fungi Provides Insights into the Origins of Lignocellulose Decay Capabilities.</title>
        <authorList>
            <person name="Nagy L.G."/>
            <person name="Riley R."/>
            <person name="Tritt A."/>
            <person name="Adam C."/>
            <person name="Daum C."/>
            <person name="Floudas D."/>
            <person name="Sun H."/>
            <person name="Yadav J.S."/>
            <person name="Pangilinan J."/>
            <person name="Larsson K.H."/>
            <person name="Matsuura K."/>
            <person name="Barry K."/>
            <person name="Labutti K."/>
            <person name="Kuo R."/>
            <person name="Ohm R.A."/>
            <person name="Bhattacharya S.S."/>
            <person name="Shirouzu T."/>
            <person name="Yoshinaga Y."/>
            <person name="Martin F.M."/>
            <person name="Grigoriev I.V."/>
            <person name="Hibbett D.S."/>
        </authorList>
    </citation>
    <scope>NUCLEOTIDE SEQUENCE [LARGE SCALE GENOMIC DNA]</scope>
    <source>
        <strain evidence="3 4">CBS 109695</strain>
    </source>
</reference>
<evidence type="ECO:0000313" key="2">
    <source>
        <dbReference type="EMBL" id="KZP27294.1"/>
    </source>
</evidence>
<dbReference type="AlphaFoldDB" id="A0A166QLM1"/>